<feature type="domain" description="Radical SAM core" evidence="6">
    <location>
        <begin position="41"/>
        <end position="277"/>
    </location>
</feature>
<dbReference type="Proteomes" id="UP001371305">
    <property type="component" value="Unassembled WGS sequence"/>
</dbReference>
<evidence type="ECO:0000256" key="2">
    <source>
        <dbReference type="ARBA" id="ARBA00022691"/>
    </source>
</evidence>
<evidence type="ECO:0000313" key="7">
    <source>
        <dbReference type="EMBL" id="MEK7953619.1"/>
    </source>
</evidence>
<dbReference type="InterPro" id="IPR034505">
    <property type="entry name" value="Coproporphyrinogen-III_oxidase"/>
</dbReference>
<dbReference type="Gene3D" id="3.20.20.70">
    <property type="entry name" value="Aldolase class I"/>
    <property type="match status" value="1"/>
</dbReference>
<dbReference type="PANTHER" id="PTHR13932:SF5">
    <property type="entry name" value="RADICAL S-ADENOSYL METHIONINE DOMAIN-CONTAINING PROTEIN 1, MITOCHONDRIAL"/>
    <property type="match status" value="1"/>
</dbReference>
<protein>
    <submittedName>
        <fullName evidence="7">STM4012 family radical SAM protein</fullName>
    </submittedName>
</protein>
<reference evidence="7 8" key="1">
    <citation type="submission" date="2024-04" db="EMBL/GenBank/DDBJ databases">
        <title>Luteolibacter sp. isolated from soil.</title>
        <authorList>
            <person name="An J."/>
        </authorList>
    </citation>
    <scope>NUCLEOTIDE SEQUENCE [LARGE SCALE GENOMIC DNA]</scope>
    <source>
        <strain evidence="7 8">Y139</strain>
    </source>
</reference>
<dbReference type="InterPro" id="IPR058240">
    <property type="entry name" value="rSAM_sf"/>
</dbReference>
<dbReference type="NCBIfam" id="NF006067">
    <property type="entry name" value="PRK08208.1"/>
    <property type="match status" value="1"/>
</dbReference>
<evidence type="ECO:0000256" key="1">
    <source>
        <dbReference type="ARBA" id="ARBA00001966"/>
    </source>
</evidence>
<evidence type="ECO:0000256" key="4">
    <source>
        <dbReference type="ARBA" id="ARBA00023004"/>
    </source>
</evidence>
<evidence type="ECO:0000256" key="5">
    <source>
        <dbReference type="ARBA" id="ARBA00023014"/>
    </source>
</evidence>
<keyword evidence="3" id="KW-0479">Metal-binding</keyword>
<dbReference type="InterPro" id="IPR007197">
    <property type="entry name" value="rSAM"/>
</dbReference>
<dbReference type="PANTHER" id="PTHR13932">
    <property type="entry name" value="COPROPORPHYRINIGEN III OXIDASE"/>
    <property type="match status" value="1"/>
</dbReference>
<organism evidence="7 8">
    <name type="scientific">Luteolibacter soli</name>
    <dbReference type="NCBI Taxonomy" id="3135280"/>
    <lineage>
        <taxon>Bacteria</taxon>
        <taxon>Pseudomonadati</taxon>
        <taxon>Verrucomicrobiota</taxon>
        <taxon>Verrucomicrobiia</taxon>
        <taxon>Verrucomicrobiales</taxon>
        <taxon>Verrucomicrobiaceae</taxon>
        <taxon>Luteolibacter</taxon>
    </lineage>
</organism>
<sequence length="440" mass="49622">MLTLRERLQDDPFQGYAYAYPHKTAYRHFDTPLPLRDLWADEDKQALFLYLHLPFCEMRCGFCNLFTTVNPREGKVARYLDALERQIDVTAEALGSHRYARGAIGGGTPTFLTIDEMDRVFAMLRKAGSLPRGIPLSCELSPATAEPEKIAQLLEQGVTRASIGVQSFVESETRALGRPQKPAVLHAALERLAAAGFPVVNVDLIYGIEGQTAGSWRESLEQAVHYQPQEIFLYPLYVRPLTGLGRKGRDPSDRRLERFRQARDFLLERGYRQISLRLFRHESSPVEGDGGASYCCQEDGMIGFGAGARSYTRRVHYCTEYAVGRAGIEAILDDFVSRPASDHGFAWYGCELDAAEQKRRYLIKSLLRADGLDERAYETWAGLPWTSDFPALAELLDHGLAIREDGVFRLTKYGLERADTIGPWLYSDAIASRMEEYELV</sequence>
<comment type="caution">
    <text evidence="7">The sequence shown here is derived from an EMBL/GenBank/DDBJ whole genome shotgun (WGS) entry which is preliminary data.</text>
</comment>
<dbReference type="CDD" id="cd01335">
    <property type="entry name" value="Radical_SAM"/>
    <property type="match status" value="1"/>
</dbReference>
<dbReference type="RefSeq" id="WP_341407384.1">
    <property type="nucleotide sequence ID" value="NZ_JBBUKT010000012.1"/>
</dbReference>
<keyword evidence="4" id="KW-0408">Iron</keyword>
<dbReference type="Pfam" id="PF04055">
    <property type="entry name" value="Radical_SAM"/>
    <property type="match status" value="1"/>
</dbReference>
<gene>
    <name evidence="7" type="ORF">WKV53_24095</name>
</gene>
<dbReference type="InterPro" id="IPR013785">
    <property type="entry name" value="Aldolase_TIM"/>
</dbReference>
<dbReference type="EMBL" id="JBBUKT010000012">
    <property type="protein sequence ID" value="MEK7953619.1"/>
    <property type="molecule type" value="Genomic_DNA"/>
</dbReference>
<evidence type="ECO:0000313" key="8">
    <source>
        <dbReference type="Proteomes" id="UP001371305"/>
    </source>
</evidence>
<comment type="cofactor">
    <cofactor evidence="1">
        <name>[4Fe-4S] cluster</name>
        <dbReference type="ChEBI" id="CHEBI:49883"/>
    </cofactor>
</comment>
<dbReference type="InterPro" id="IPR006638">
    <property type="entry name" value="Elp3/MiaA/NifB-like_rSAM"/>
</dbReference>
<keyword evidence="5" id="KW-0411">Iron-sulfur</keyword>
<accession>A0ABU9B0R8</accession>
<dbReference type="PROSITE" id="PS51918">
    <property type="entry name" value="RADICAL_SAM"/>
    <property type="match status" value="1"/>
</dbReference>
<keyword evidence="8" id="KW-1185">Reference proteome</keyword>
<proteinExistence type="predicted"/>
<dbReference type="SUPFAM" id="SSF102114">
    <property type="entry name" value="Radical SAM enzymes"/>
    <property type="match status" value="1"/>
</dbReference>
<dbReference type="SFLD" id="SFLDS00029">
    <property type="entry name" value="Radical_SAM"/>
    <property type="match status" value="1"/>
</dbReference>
<keyword evidence="2" id="KW-0949">S-adenosyl-L-methionine</keyword>
<name>A0ABU9B0R8_9BACT</name>
<dbReference type="SMART" id="SM00729">
    <property type="entry name" value="Elp3"/>
    <property type="match status" value="1"/>
</dbReference>
<evidence type="ECO:0000256" key="3">
    <source>
        <dbReference type="ARBA" id="ARBA00022723"/>
    </source>
</evidence>
<evidence type="ECO:0000259" key="6">
    <source>
        <dbReference type="PROSITE" id="PS51918"/>
    </source>
</evidence>
<dbReference type="SFLD" id="SFLDG01065">
    <property type="entry name" value="anaerobic_coproporphyrinogen-I"/>
    <property type="match status" value="1"/>
</dbReference>